<organism evidence="4 5">
    <name type="scientific">Rubinisphaera italica</name>
    <dbReference type="NCBI Taxonomy" id="2527969"/>
    <lineage>
        <taxon>Bacteria</taxon>
        <taxon>Pseudomonadati</taxon>
        <taxon>Planctomycetota</taxon>
        <taxon>Planctomycetia</taxon>
        <taxon>Planctomycetales</taxon>
        <taxon>Planctomycetaceae</taxon>
        <taxon>Rubinisphaera</taxon>
    </lineage>
</organism>
<dbReference type="RefSeq" id="WP_146503060.1">
    <property type="nucleotide sequence ID" value="NZ_SJPG01000001.1"/>
</dbReference>
<comment type="caution">
    <text evidence="4">The sequence shown here is derived from an EMBL/GenBank/DDBJ whole genome shotgun (WGS) entry which is preliminary data.</text>
</comment>
<protein>
    <submittedName>
        <fullName evidence="4">Outer membrane biogenesis protein BamB</fullName>
    </submittedName>
</protein>
<feature type="transmembrane region" description="Helical" evidence="2">
    <location>
        <begin position="174"/>
        <end position="198"/>
    </location>
</feature>
<evidence type="ECO:0000256" key="1">
    <source>
        <dbReference type="SAM" id="MobiDB-lite"/>
    </source>
</evidence>
<name>A0A5C5XF90_9PLAN</name>
<dbReference type="SUPFAM" id="SSF50998">
    <property type="entry name" value="Quinoprotein alcohol dehydrogenase-like"/>
    <property type="match status" value="1"/>
</dbReference>
<evidence type="ECO:0000259" key="3">
    <source>
        <dbReference type="Pfam" id="PF13360"/>
    </source>
</evidence>
<dbReference type="Gene3D" id="1.25.40.10">
    <property type="entry name" value="Tetratricopeptide repeat domain"/>
    <property type="match status" value="1"/>
</dbReference>
<dbReference type="Gene3D" id="2.60.200.20">
    <property type="match status" value="1"/>
</dbReference>
<evidence type="ECO:0000256" key="2">
    <source>
        <dbReference type="SAM" id="Phobius"/>
    </source>
</evidence>
<dbReference type="Pfam" id="PF13360">
    <property type="entry name" value="PQQ_2"/>
    <property type="match status" value="2"/>
</dbReference>
<accession>A0A5C5XF90</accession>
<evidence type="ECO:0000313" key="5">
    <source>
        <dbReference type="Proteomes" id="UP000316095"/>
    </source>
</evidence>
<dbReference type="InterPro" id="IPR008984">
    <property type="entry name" value="SMAD_FHA_dom_sf"/>
</dbReference>
<keyword evidence="2" id="KW-0472">Membrane</keyword>
<proteinExistence type="predicted"/>
<feature type="region of interest" description="Disordered" evidence="1">
    <location>
        <begin position="111"/>
        <end position="146"/>
    </location>
</feature>
<feature type="compositionally biased region" description="Basic and acidic residues" evidence="1">
    <location>
        <begin position="117"/>
        <end position="146"/>
    </location>
</feature>
<sequence length="1131" mass="126732">MPYLDIYHKKELIRQLELTRKEPVTIGQHSSNVIIIDDDDMPVLYARILWNKRANCYEISSASESDLVISGQNLRNKMLRNNDEIEIANSRLIFFDRDLVELINPSSEEIETENVEEEKSKLKPSKPVKESRQDKNSVREQVKLSRPIQAKEEESVKAWLTRSRRPGEREAARSPLVTTLTIVAILLSLAAGGVYLLIGRQSAQMSYQAAKEDREQKKFSQAIIKYEKFLSDFPTHKLADTARVERDLSEIDKTLSGAGADLMSAIEAIRVFVERHRSREDFRDWYPLLATYSRRVSLEGYRQASRLHDPEFVKLGDEGRQLFGRFKATDGSDAAEEQEIAQGKRSALADLLEFDVKQKSLNELDRALKDQQSAEAFQIFRNAVNRYPVFSKQKEFTSRIQQALEIELKGVKQVEQAQPASVADAAGPVLQKTYLFDLQANRLDVEADGKPVWLVSDNNCFAVERMSGQLKWITKAGKKRAFDPLDLSVKYDCWLVSTQENYGLSLVRCSDGEILWNTLFNSPVTVEPTISGSVIYVVTEDQKLTAIDADSGENMKSLEFRQPLSAPAAELDSRLLCCVGSQDVVYLIDRQTWECVEVRYYGHAPQTITSRPLIISKNLLVVENDQLRTGRIRVLQLLEKAWDFNIVHAERLPGRALGHPVLWGDRLFLEMNGPQIAAWQLSDDPGDAFLKRITNASVPYSADVRLYLKPFEGDRVLIAGENLRKLTLLTNAFAQTKTSIELGHATQGIQMHGVHAYVAGVKDPRIGSQFFHYDSQQDETYWRINVSCDLVGFLPTSPETNSATGIDQAGRIFQLTRKTTGRLSTTQPTESLFSNRPLQSTGQSQVHFVRQESTGQSVVVYENEVKIISPQGQVERSGKLPEKCMFAPAISGNNILWAGQKGIHLTSLADFQDVADPWFTEVNAEGSPSLRVSQLISLTGERFIAVTNGQSIIELTIREDPRRHLAVTGQFDCDSTIVDQVEVDGEIIYIATSDGRLLEIDDQSLLLIRQRTLPGNPLSGPQRIGPHVLIEIEGNQLFALSTEAEQTNWSLSLQQSALATEVISLSDNRLLVCLQSGEIFVVDSQSGQIIKSLKLTSAVSCPPLVRSTEVDFALIEGTVVTISQTQLEGQE</sequence>
<dbReference type="EMBL" id="SJPG01000001">
    <property type="protein sequence ID" value="TWT61023.1"/>
    <property type="molecule type" value="Genomic_DNA"/>
</dbReference>
<keyword evidence="2" id="KW-1133">Transmembrane helix</keyword>
<dbReference type="InterPro" id="IPR002372">
    <property type="entry name" value="PQQ_rpt_dom"/>
</dbReference>
<keyword evidence="2" id="KW-0812">Transmembrane</keyword>
<evidence type="ECO:0000313" key="4">
    <source>
        <dbReference type="EMBL" id="TWT61023.1"/>
    </source>
</evidence>
<dbReference type="InterPro" id="IPR015943">
    <property type="entry name" value="WD40/YVTN_repeat-like_dom_sf"/>
</dbReference>
<dbReference type="OrthoDB" id="220723at2"/>
<dbReference type="Proteomes" id="UP000316095">
    <property type="component" value="Unassembled WGS sequence"/>
</dbReference>
<dbReference type="Gene3D" id="2.130.10.10">
    <property type="entry name" value="YVTN repeat-like/Quinoprotein amine dehydrogenase"/>
    <property type="match status" value="2"/>
</dbReference>
<reference evidence="4 5" key="1">
    <citation type="submission" date="2019-02" db="EMBL/GenBank/DDBJ databases">
        <title>Deep-cultivation of Planctomycetes and their phenomic and genomic characterization uncovers novel biology.</title>
        <authorList>
            <person name="Wiegand S."/>
            <person name="Jogler M."/>
            <person name="Boedeker C."/>
            <person name="Pinto D."/>
            <person name="Vollmers J."/>
            <person name="Rivas-Marin E."/>
            <person name="Kohn T."/>
            <person name="Peeters S.H."/>
            <person name="Heuer A."/>
            <person name="Rast P."/>
            <person name="Oberbeckmann S."/>
            <person name="Bunk B."/>
            <person name="Jeske O."/>
            <person name="Meyerdierks A."/>
            <person name="Storesund J.E."/>
            <person name="Kallscheuer N."/>
            <person name="Luecker S."/>
            <person name="Lage O.M."/>
            <person name="Pohl T."/>
            <person name="Merkel B.J."/>
            <person name="Hornburger P."/>
            <person name="Mueller R.-W."/>
            <person name="Bruemmer F."/>
            <person name="Labrenz M."/>
            <person name="Spormann A.M."/>
            <person name="Op Den Camp H."/>
            <person name="Overmann J."/>
            <person name="Amann R."/>
            <person name="Jetten M.S.M."/>
            <person name="Mascher T."/>
            <person name="Medema M.H."/>
            <person name="Devos D.P."/>
            <person name="Kaster A.-K."/>
            <person name="Ovreas L."/>
            <person name="Rohde M."/>
            <person name="Galperin M.Y."/>
            <person name="Jogler C."/>
        </authorList>
    </citation>
    <scope>NUCLEOTIDE SEQUENCE [LARGE SCALE GENOMIC DNA]</scope>
    <source>
        <strain evidence="4 5">Pan54</strain>
    </source>
</reference>
<dbReference type="InterPro" id="IPR011990">
    <property type="entry name" value="TPR-like_helical_dom_sf"/>
</dbReference>
<dbReference type="InterPro" id="IPR011047">
    <property type="entry name" value="Quinoprotein_ADH-like_sf"/>
</dbReference>
<feature type="domain" description="Pyrrolo-quinoline quinone repeat" evidence="3">
    <location>
        <begin position="462"/>
        <end position="554"/>
    </location>
</feature>
<dbReference type="AlphaFoldDB" id="A0A5C5XF90"/>
<keyword evidence="5" id="KW-1185">Reference proteome</keyword>
<gene>
    <name evidence="4" type="ORF">Pan54_17560</name>
</gene>
<feature type="domain" description="Pyrrolo-quinoline quinone repeat" evidence="3">
    <location>
        <begin position="981"/>
        <end position="1098"/>
    </location>
</feature>
<dbReference type="SUPFAM" id="SSF49879">
    <property type="entry name" value="SMAD/FHA domain"/>
    <property type="match status" value="1"/>
</dbReference>